<dbReference type="PANTHER" id="PTHR46035">
    <property type="entry name" value="TETRATRICOPEPTIDE REPEAT PROTEIN 4"/>
    <property type="match status" value="1"/>
</dbReference>
<evidence type="ECO:0000256" key="2">
    <source>
        <dbReference type="ARBA" id="ARBA00022803"/>
    </source>
</evidence>
<evidence type="ECO:0000313" key="5">
    <source>
        <dbReference type="Proteomes" id="UP000308365"/>
    </source>
</evidence>
<sequence length="246" mass="27889">RTEQRDIRKAKLKEKKEQNQNEALLQAIMARNIRLVSEAAGEDEDSASEGLGELILNGLTSENLYGARLSVDDGGRLSWPVLFLYPEYAQSDFISAFHEDSRFIDHLMVMFGETPSWDLEQKYCPDNLEVYFEDDDRSELYRVPPNSTLLQVLQHPRYFVKALTPAFLVCVGSSAFCRNYLRGRKVRQVKPPGPPPPSCSSAWGLAHLNQQDLLLESSGLFLSLWGQAFPALWLGRSCRLPELQPL</sequence>
<organism evidence="4 5">
    <name type="scientific">Monodon monoceros</name>
    <name type="common">Narwhal</name>
    <name type="synonym">Ceratodon monodon</name>
    <dbReference type="NCBI Taxonomy" id="40151"/>
    <lineage>
        <taxon>Eukaryota</taxon>
        <taxon>Metazoa</taxon>
        <taxon>Chordata</taxon>
        <taxon>Craniata</taxon>
        <taxon>Vertebrata</taxon>
        <taxon>Euteleostomi</taxon>
        <taxon>Mammalia</taxon>
        <taxon>Eutheria</taxon>
        <taxon>Laurasiatheria</taxon>
        <taxon>Artiodactyla</taxon>
        <taxon>Whippomorpha</taxon>
        <taxon>Cetacea</taxon>
        <taxon>Odontoceti</taxon>
        <taxon>Monodontidae</taxon>
        <taxon>Monodon</taxon>
    </lineage>
</organism>
<dbReference type="Pfam" id="PF18972">
    <property type="entry name" value="Wheel"/>
    <property type="match status" value="1"/>
</dbReference>
<dbReference type="PANTHER" id="PTHR46035:SF1">
    <property type="entry name" value="TETRATRICOPEPTIDE REPEAT PROTEIN 4"/>
    <property type="match status" value="1"/>
</dbReference>
<dbReference type="GO" id="GO:0005634">
    <property type="term" value="C:nucleus"/>
    <property type="evidence" value="ECO:0007669"/>
    <property type="project" value="TreeGrafter"/>
</dbReference>
<keyword evidence="1" id="KW-0677">Repeat</keyword>
<dbReference type="GO" id="GO:0006457">
    <property type="term" value="P:protein folding"/>
    <property type="evidence" value="ECO:0007669"/>
    <property type="project" value="TreeGrafter"/>
</dbReference>
<feature type="non-terminal residue" evidence="4">
    <location>
        <position position="246"/>
    </location>
</feature>
<dbReference type="GO" id="GO:0030544">
    <property type="term" value="F:Hsp70 protein binding"/>
    <property type="evidence" value="ECO:0007669"/>
    <property type="project" value="TreeGrafter"/>
</dbReference>
<dbReference type="AlphaFoldDB" id="A0A4U1ETB2"/>
<dbReference type="GO" id="GO:0051879">
    <property type="term" value="F:Hsp90 protein binding"/>
    <property type="evidence" value="ECO:0007669"/>
    <property type="project" value="InterPro"/>
</dbReference>
<dbReference type="InterPro" id="IPR044059">
    <property type="entry name" value="Csn1/TTC4_wheel"/>
</dbReference>
<keyword evidence="2" id="KW-0802">TPR repeat</keyword>
<feature type="non-terminal residue" evidence="4">
    <location>
        <position position="1"/>
    </location>
</feature>
<evidence type="ECO:0000256" key="1">
    <source>
        <dbReference type="ARBA" id="ARBA00022737"/>
    </source>
</evidence>
<feature type="domain" description="Cns1/TTC4 wheel" evidence="3">
    <location>
        <begin position="76"/>
        <end position="160"/>
    </location>
</feature>
<accession>A0A4U1ETB2</accession>
<protein>
    <recommendedName>
        <fullName evidence="3">Cns1/TTC4 wheel domain-containing protein</fullName>
    </recommendedName>
</protein>
<comment type="caution">
    <text evidence="4">The sequence shown here is derived from an EMBL/GenBank/DDBJ whole genome shotgun (WGS) entry which is preliminary data.</text>
</comment>
<evidence type="ECO:0000313" key="4">
    <source>
        <dbReference type="EMBL" id="TKC39828.1"/>
    </source>
</evidence>
<dbReference type="Proteomes" id="UP000308365">
    <property type="component" value="Unassembled WGS sequence"/>
</dbReference>
<proteinExistence type="predicted"/>
<gene>
    <name evidence="4" type="ORF">EI555_007453</name>
</gene>
<dbReference type="CDD" id="cd21380">
    <property type="entry name" value="CTWD_Cns1"/>
    <property type="match status" value="1"/>
</dbReference>
<dbReference type="EMBL" id="RWIC01000834">
    <property type="protein sequence ID" value="TKC39828.1"/>
    <property type="molecule type" value="Genomic_DNA"/>
</dbReference>
<evidence type="ECO:0000259" key="3">
    <source>
        <dbReference type="Pfam" id="PF18972"/>
    </source>
</evidence>
<name>A0A4U1ETB2_MONMO</name>
<dbReference type="GO" id="GO:0005829">
    <property type="term" value="C:cytosol"/>
    <property type="evidence" value="ECO:0007669"/>
    <property type="project" value="TreeGrafter"/>
</dbReference>
<reference evidence="5" key="1">
    <citation type="journal article" date="2019" name="IScience">
        <title>Narwhal Genome Reveals Long-Term Low Genetic Diversity despite Current Large Abundance Size.</title>
        <authorList>
            <person name="Westbury M.V."/>
            <person name="Petersen B."/>
            <person name="Garde E."/>
            <person name="Heide-Jorgensen M.P."/>
            <person name="Lorenzen E.D."/>
        </authorList>
    </citation>
    <scope>NUCLEOTIDE SEQUENCE [LARGE SCALE GENOMIC DNA]</scope>
</reference>